<dbReference type="Proteomes" id="UP000759131">
    <property type="component" value="Unassembled WGS sequence"/>
</dbReference>
<gene>
    <name evidence="14" type="ORF">OSB1V03_LOCUS19083</name>
</gene>
<keyword evidence="15" id="KW-1185">Reference proteome</keyword>
<evidence type="ECO:0000256" key="4">
    <source>
        <dbReference type="ARBA" id="ARBA00022692"/>
    </source>
</evidence>
<dbReference type="InterPro" id="IPR005821">
    <property type="entry name" value="Ion_trans_dom"/>
</dbReference>
<proteinExistence type="predicted"/>
<keyword evidence="4 12" id="KW-0812">Transmembrane</keyword>
<evidence type="ECO:0000256" key="12">
    <source>
        <dbReference type="SAM" id="Phobius"/>
    </source>
</evidence>
<dbReference type="OrthoDB" id="415460at2759"/>
<evidence type="ECO:0000313" key="15">
    <source>
        <dbReference type="Proteomes" id="UP000759131"/>
    </source>
</evidence>
<dbReference type="GO" id="GO:0042734">
    <property type="term" value="C:presynaptic membrane"/>
    <property type="evidence" value="ECO:0007669"/>
    <property type="project" value="TreeGrafter"/>
</dbReference>
<keyword evidence="10 12" id="KW-0472">Membrane</keyword>
<protein>
    <recommendedName>
        <fullName evidence="13">Ion transport domain-containing protein</fullName>
    </recommendedName>
</protein>
<keyword evidence="6" id="KW-0851">Voltage-gated channel</keyword>
<evidence type="ECO:0000256" key="7">
    <source>
        <dbReference type="ARBA" id="ARBA00022958"/>
    </source>
</evidence>
<dbReference type="GO" id="GO:0032809">
    <property type="term" value="C:neuronal cell body membrane"/>
    <property type="evidence" value="ECO:0007669"/>
    <property type="project" value="TreeGrafter"/>
</dbReference>
<keyword evidence="2" id="KW-0813">Transport</keyword>
<dbReference type="GO" id="GO:0043679">
    <property type="term" value="C:axon terminus"/>
    <property type="evidence" value="ECO:0007669"/>
    <property type="project" value="TreeGrafter"/>
</dbReference>
<evidence type="ECO:0000256" key="5">
    <source>
        <dbReference type="ARBA" id="ARBA00022826"/>
    </source>
</evidence>
<keyword evidence="3" id="KW-0633">Potassium transport</keyword>
<dbReference type="PANTHER" id="PTHR11537">
    <property type="entry name" value="VOLTAGE-GATED POTASSIUM CHANNEL"/>
    <property type="match status" value="1"/>
</dbReference>
<comment type="subcellular location">
    <subcellularLocation>
        <location evidence="1">Membrane</location>
        <topology evidence="1">Multi-pass membrane protein</topology>
    </subcellularLocation>
</comment>
<evidence type="ECO:0000256" key="2">
    <source>
        <dbReference type="ARBA" id="ARBA00022448"/>
    </source>
</evidence>
<feature type="transmembrane region" description="Helical" evidence="12">
    <location>
        <begin position="60"/>
        <end position="79"/>
    </location>
</feature>
<dbReference type="PANTHER" id="PTHR11537:SF252">
    <property type="entry name" value="POTASSIUM VOLTAGE-GATED CHANNEL PROTEIN SHAW"/>
    <property type="match status" value="1"/>
</dbReference>
<organism evidence="14">
    <name type="scientific">Medioppia subpectinata</name>
    <dbReference type="NCBI Taxonomy" id="1979941"/>
    <lineage>
        <taxon>Eukaryota</taxon>
        <taxon>Metazoa</taxon>
        <taxon>Ecdysozoa</taxon>
        <taxon>Arthropoda</taxon>
        <taxon>Chelicerata</taxon>
        <taxon>Arachnida</taxon>
        <taxon>Acari</taxon>
        <taxon>Acariformes</taxon>
        <taxon>Sarcoptiformes</taxon>
        <taxon>Oribatida</taxon>
        <taxon>Brachypylina</taxon>
        <taxon>Oppioidea</taxon>
        <taxon>Oppiidae</taxon>
        <taxon>Medioppia</taxon>
    </lineage>
</organism>
<evidence type="ECO:0000256" key="1">
    <source>
        <dbReference type="ARBA" id="ARBA00004141"/>
    </source>
</evidence>
<name>A0A7R9LJX1_9ACAR</name>
<evidence type="ECO:0000256" key="9">
    <source>
        <dbReference type="ARBA" id="ARBA00023065"/>
    </source>
</evidence>
<feature type="domain" description="Ion transport" evidence="13">
    <location>
        <begin position="1"/>
        <end position="122"/>
    </location>
</feature>
<evidence type="ECO:0000259" key="13">
    <source>
        <dbReference type="Pfam" id="PF00520"/>
    </source>
</evidence>
<evidence type="ECO:0000256" key="6">
    <source>
        <dbReference type="ARBA" id="ARBA00022882"/>
    </source>
</evidence>
<dbReference type="AlphaFoldDB" id="A0A7R9LJX1"/>
<feature type="transmembrane region" description="Helical" evidence="12">
    <location>
        <begin position="86"/>
        <end position="111"/>
    </location>
</feature>
<keyword evidence="9" id="KW-0406">Ion transport</keyword>
<dbReference type="EMBL" id="OC881506">
    <property type="protein sequence ID" value="CAD7642316.1"/>
    <property type="molecule type" value="Genomic_DNA"/>
</dbReference>
<dbReference type="Gene3D" id="1.10.287.930">
    <property type="entry name" value="Mammalian shaker kv1.2 potassium channel- beta subunit complex"/>
    <property type="match status" value="1"/>
</dbReference>
<feature type="transmembrane region" description="Helical" evidence="12">
    <location>
        <begin position="27"/>
        <end position="48"/>
    </location>
</feature>
<dbReference type="FunFam" id="1.10.287.70:FF:000002">
    <property type="entry name" value="Potassium voltage-gated channel subfamily a member"/>
    <property type="match status" value="1"/>
</dbReference>
<dbReference type="InterPro" id="IPR028325">
    <property type="entry name" value="VG_K_chnl"/>
</dbReference>
<evidence type="ECO:0000256" key="10">
    <source>
        <dbReference type="ARBA" id="ARBA00023136"/>
    </source>
</evidence>
<dbReference type="PRINTS" id="PR00169">
    <property type="entry name" value="KCHANNEL"/>
</dbReference>
<dbReference type="GO" id="GO:0045211">
    <property type="term" value="C:postsynaptic membrane"/>
    <property type="evidence" value="ECO:0007669"/>
    <property type="project" value="TreeGrafter"/>
</dbReference>
<evidence type="ECO:0000313" key="14">
    <source>
        <dbReference type="EMBL" id="CAD7642316.1"/>
    </source>
</evidence>
<dbReference type="SUPFAM" id="SSF81324">
    <property type="entry name" value="Voltage-gated potassium channels"/>
    <property type="match status" value="2"/>
</dbReference>
<sequence>MRLFKLTRHSAGLKILIQTFKASAGELILLVFFLVLGIVIFASLVYYAERIQSNPDNDFNSIPLGLWWALVTMTTVGYGDMAPKTYAGMFVGALCALAGVLTIALPVPVIVSNFAMFYSHTQARAKLPKKRRRVVAVEQPTRPIPAFCGIRDMAPKTYAGMFVGALCALAGVLTIALPVPVIVSNFAMFYSHTQARAKLPKKRRRVV</sequence>
<dbReference type="GO" id="GO:0008076">
    <property type="term" value="C:voltage-gated potassium channel complex"/>
    <property type="evidence" value="ECO:0007669"/>
    <property type="project" value="InterPro"/>
</dbReference>
<dbReference type="Gene3D" id="1.10.287.70">
    <property type="match status" value="2"/>
</dbReference>
<feature type="transmembrane region" description="Helical" evidence="12">
    <location>
        <begin position="161"/>
        <end position="190"/>
    </location>
</feature>
<keyword evidence="8 12" id="KW-1133">Transmembrane helix</keyword>
<evidence type="ECO:0000256" key="11">
    <source>
        <dbReference type="ARBA" id="ARBA00023303"/>
    </source>
</evidence>
<keyword evidence="11" id="KW-0407">Ion channel</keyword>
<keyword evidence="5" id="KW-0631">Potassium channel</keyword>
<dbReference type="Pfam" id="PF00520">
    <property type="entry name" value="Ion_trans"/>
    <property type="match status" value="1"/>
</dbReference>
<keyword evidence="7" id="KW-0630">Potassium</keyword>
<reference evidence="14" key="1">
    <citation type="submission" date="2020-11" db="EMBL/GenBank/DDBJ databases">
        <authorList>
            <person name="Tran Van P."/>
        </authorList>
    </citation>
    <scope>NUCLEOTIDE SEQUENCE</scope>
</reference>
<dbReference type="InterPro" id="IPR003968">
    <property type="entry name" value="K_chnl_volt-dep_Kv"/>
</dbReference>
<feature type="non-terminal residue" evidence="14">
    <location>
        <position position="1"/>
    </location>
</feature>
<dbReference type="GO" id="GO:0001508">
    <property type="term" value="P:action potential"/>
    <property type="evidence" value="ECO:0007669"/>
    <property type="project" value="TreeGrafter"/>
</dbReference>
<dbReference type="GO" id="GO:0005251">
    <property type="term" value="F:delayed rectifier potassium channel activity"/>
    <property type="evidence" value="ECO:0007669"/>
    <property type="project" value="TreeGrafter"/>
</dbReference>
<evidence type="ECO:0000256" key="3">
    <source>
        <dbReference type="ARBA" id="ARBA00022538"/>
    </source>
</evidence>
<dbReference type="EMBL" id="CAJPIZ010026931">
    <property type="protein sequence ID" value="CAG2119134.1"/>
    <property type="molecule type" value="Genomic_DNA"/>
</dbReference>
<dbReference type="PRINTS" id="PR01491">
    <property type="entry name" value="KVCHANNEL"/>
</dbReference>
<dbReference type="GO" id="GO:0032590">
    <property type="term" value="C:dendrite membrane"/>
    <property type="evidence" value="ECO:0007669"/>
    <property type="project" value="TreeGrafter"/>
</dbReference>
<accession>A0A7R9LJX1</accession>
<evidence type="ECO:0000256" key="8">
    <source>
        <dbReference type="ARBA" id="ARBA00022989"/>
    </source>
</evidence>